<dbReference type="EMBL" id="CAADRA010006673">
    <property type="protein sequence ID" value="VFT96342.1"/>
    <property type="molecule type" value="Genomic_DNA"/>
</dbReference>
<feature type="region of interest" description="Disordered" evidence="1">
    <location>
        <begin position="156"/>
        <end position="218"/>
    </location>
</feature>
<sequence>MVCRTNSFGDYCPINRAYTQGDCIDAANLLVLPNYNVTPFGEIYGASSHCAMMTLTRTQMYGYSISNRYAGCYPMTCSVDSVTHVPTVFITAATGIGTNVTVSCTTKGQQVAVPGFNGALTCPDPFVLCDVARCTTCASSAMCINGQCYPTPTMTPAPTPQTTTSTPPTMTVTSSPPVTTITTPTPSLSAPLPTNSTGNATAPPQTTPTPTPTPTSAARRPSFVMVAVLASLLCMLQL</sequence>
<proteinExistence type="predicted"/>
<reference evidence="2" key="2">
    <citation type="submission" date="2019-06" db="EMBL/GenBank/DDBJ databases">
        <title>Genomics analysis of Aphanomyces spp. identifies a new class of oomycete effector associated with host adaptation.</title>
        <authorList>
            <person name="Gaulin E."/>
        </authorList>
    </citation>
    <scope>NUCLEOTIDE SEQUENCE</scope>
    <source>
        <strain evidence="2">CBS 578.67</strain>
    </source>
</reference>
<feature type="compositionally biased region" description="Low complexity" evidence="1">
    <location>
        <begin position="160"/>
        <end position="204"/>
    </location>
</feature>
<protein>
    <submittedName>
        <fullName evidence="3">Aste57867_19642 protein</fullName>
    </submittedName>
</protein>
<reference evidence="3 4" key="1">
    <citation type="submission" date="2019-03" db="EMBL/GenBank/DDBJ databases">
        <authorList>
            <person name="Gaulin E."/>
            <person name="Dumas B."/>
        </authorList>
    </citation>
    <scope>NUCLEOTIDE SEQUENCE [LARGE SCALE GENOMIC DNA]</scope>
    <source>
        <strain evidence="3">CBS 568.67</strain>
    </source>
</reference>
<evidence type="ECO:0000313" key="2">
    <source>
        <dbReference type="EMBL" id="KAF0688820.1"/>
    </source>
</evidence>
<accession>A0A485LHN3</accession>
<evidence type="ECO:0000256" key="1">
    <source>
        <dbReference type="SAM" id="MobiDB-lite"/>
    </source>
</evidence>
<dbReference type="AlphaFoldDB" id="A0A485LHN3"/>
<gene>
    <name evidence="3" type="primary">Aste57867_19642</name>
    <name evidence="2" type="ORF">As57867_019577</name>
    <name evidence="3" type="ORF">ASTE57867_19642</name>
</gene>
<keyword evidence="4" id="KW-1185">Reference proteome</keyword>
<name>A0A485LHN3_9STRA</name>
<evidence type="ECO:0000313" key="4">
    <source>
        <dbReference type="Proteomes" id="UP000332933"/>
    </source>
</evidence>
<dbReference type="Proteomes" id="UP000332933">
    <property type="component" value="Unassembled WGS sequence"/>
</dbReference>
<dbReference type="OrthoDB" id="527990at2759"/>
<dbReference type="EMBL" id="VJMH01006651">
    <property type="protein sequence ID" value="KAF0688820.1"/>
    <property type="molecule type" value="Genomic_DNA"/>
</dbReference>
<organism evidence="3 4">
    <name type="scientific">Aphanomyces stellatus</name>
    <dbReference type="NCBI Taxonomy" id="120398"/>
    <lineage>
        <taxon>Eukaryota</taxon>
        <taxon>Sar</taxon>
        <taxon>Stramenopiles</taxon>
        <taxon>Oomycota</taxon>
        <taxon>Saprolegniomycetes</taxon>
        <taxon>Saprolegniales</taxon>
        <taxon>Verrucalvaceae</taxon>
        <taxon>Aphanomyces</taxon>
    </lineage>
</organism>
<evidence type="ECO:0000313" key="3">
    <source>
        <dbReference type="EMBL" id="VFT96342.1"/>
    </source>
</evidence>